<organism evidence="1 2">
    <name type="scientific">Aeromonas phage 65.2</name>
    <dbReference type="NCBI Taxonomy" id="1932896"/>
    <lineage>
        <taxon>Viruses</taxon>
        <taxon>Duplodnaviria</taxon>
        <taxon>Heunggongvirae</taxon>
        <taxon>Uroviricota</taxon>
        <taxon>Caudoviricetes</taxon>
        <taxon>Pantevenvirales</taxon>
        <taxon>Straboviridae</taxon>
        <taxon>Emmerichvirinae</taxon>
        <taxon>Ishigurovirus</taxon>
        <taxon>Ishigurovirus osborne</taxon>
    </lineage>
</organism>
<accession>A0A219YCK0</accession>
<evidence type="ECO:0000313" key="1">
    <source>
        <dbReference type="EMBL" id="APU01719.1"/>
    </source>
</evidence>
<dbReference type="EMBL" id="KY290955">
    <property type="protein sequence ID" value="APU01719.1"/>
    <property type="molecule type" value="Genomic_DNA"/>
</dbReference>
<name>A0A219YCK0_9CAUD</name>
<evidence type="ECO:0000313" key="2">
    <source>
        <dbReference type="Proteomes" id="UP000225215"/>
    </source>
</evidence>
<dbReference type="Proteomes" id="UP000225215">
    <property type="component" value="Segment"/>
</dbReference>
<proteinExistence type="predicted"/>
<protein>
    <submittedName>
        <fullName evidence="1">Uncharacterized protein</fullName>
    </submittedName>
</protein>
<sequence length="100" mass="11615">MNIEQLLDKSPEDLTLDETIQLINFMIDKLFDQSEHQKETIRMHEQTIKSHAEMLEEQREAITQIQLAYQELCLQFDVVKRASTELGGGYQASESGIVFR</sequence>
<reference evidence="1 2" key="1">
    <citation type="journal article" date="2017" name="Sci. Rep.">
        <title>Characterization and diversity of phages infecting Aeromonas salmonicida subsp. salmonicida.</title>
        <authorList>
            <person name="Vincent A.T."/>
            <person name="Paquet V.E."/>
            <person name="Bernatchez A."/>
            <person name="Tremblay D.M."/>
            <person name="Moineau S."/>
            <person name="Charette S.J."/>
        </authorList>
    </citation>
    <scope>NUCLEOTIDE SEQUENCE [LARGE SCALE GENOMIC DNA]</scope>
</reference>